<feature type="domain" description="VWFC" evidence="6">
    <location>
        <begin position="1946"/>
        <end position="2009"/>
    </location>
</feature>
<gene>
    <name evidence="8" type="ORF">C0Q70_10654</name>
</gene>
<dbReference type="SUPFAM" id="SSF57603">
    <property type="entry name" value="FnI-like domain"/>
    <property type="match status" value="29"/>
</dbReference>
<comment type="subcellular location">
    <subcellularLocation>
        <location evidence="1">Secreted</location>
    </subcellularLocation>
</comment>
<keyword evidence="2" id="KW-0964">Secreted</keyword>
<dbReference type="Gene3D" id="6.20.200.20">
    <property type="match status" value="18"/>
</dbReference>
<feature type="domain" description="VWFC" evidence="6">
    <location>
        <begin position="1490"/>
        <end position="1544"/>
    </location>
</feature>
<keyword evidence="4" id="KW-0677">Repeat</keyword>
<evidence type="ECO:0000256" key="2">
    <source>
        <dbReference type="ARBA" id="ARBA00022525"/>
    </source>
</evidence>
<keyword evidence="3" id="KW-0732">Signal</keyword>
<dbReference type="GO" id="GO:0005576">
    <property type="term" value="C:extracellular region"/>
    <property type="evidence" value="ECO:0007669"/>
    <property type="project" value="UniProtKB-SubCell"/>
</dbReference>
<dbReference type="Pfam" id="PF00094">
    <property type="entry name" value="VWD"/>
    <property type="match status" value="1"/>
</dbReference>
<evidence type="ECO:0000256" key="3">
    <source>
        <dbReference type="ARBA" id="ARBA00022729"/>
    </source>
</evidence>
<dbReference type="InterPro" id="IPR036084">
    <property type="entry name" value="Ser_inhib-like_sf"/>
</dbReference>
<feature type="domain" description="VWFD" evidence="7">
    <location>
        <begin position="2205"/>
        <end position="2380"/>
    </location>
</feature>
<evidence type="ECO:0000313" key="9">
    <source>
        <dbReference type="Proteomes" id="UP000245119"/>
    </source>
</evidence>
<dbReference type="SMART" id="SM00215">
    <property type="entry name" value="VWC_out"/>
    <property type="match status" value="13"/>
</dbReference>
<feature type="domain" description="VWFC" evidence="6">
    <location>
        <begin position="1430"/>
        <end position="1489"/>
    </location>
</feature>
<feature type="domain" description="VWFC" evidence="6">
    <location>
        <begin position="1544"/>
        <end position="1601"/>
    </location>
</feature>
<feature type="domain" description="VWFC" evidence="6">
    <location>
        <begin position="514"/>
        <end position="574"/>
    </location>
</feature>
<organism evidence="8 9">
    <name type="scientific">Pomacea canaliculata</name>
    <name type="common">Golden apple snail</name>
    <dbReference type="NCBI Taxonomy" id="400727"/>
    <lineage>
        <taxon>Eukaryota</taxon>
        <taxon>Metazoa</taxon>
        <taxon>Spiralia</taxon>
        <taxon>Lophotrochozoa</taxon>
        <taxon>Mollusca</taxon>
        <taxon>Gastropoda</taxon>
        <taxon>Caenogastropoda</taxon>
        <taxon>Architaenioglossa</taxon>
        <taxon>Ampullarioidea</taxon>
        <taxon>Ampullariidae</taxon>
        <taxon>Pomacea</taxon>
    </lineage>
</organism>
<feature type="domain" description="VWFC" evidence="6">
    <location>
        <begin position="993"/>
        <end position="1052"/>
    </location>
</feature>
<feature type="domain" description="VWFC" evidence="6">
    <location>
        <begin position="2072"/>
        <end position="2136"/>
    </location>
</feature>
<feature type="domain" description="VWFC" evidence="6">
    <location>
        <begin position="1716"/>
        <end position="1775"/>
    </location>
</feature>
<accession>A0A2T7P3U5</accession>
<feature type="domain" description="VWFC" evidence="6">
    <location>
        <begin position="813"/>
        <end position="872"/>
    </location>
</feature>
<feature type="domain" description="VWFC" evidence="6">
    <location>
        <begin position="574"/>
        <end position="631"/>
    </location>
</feature>
<dbReference type="SMART" id="SM00216">
    <property type="entry name" value="VWD"/>
    <property type="match status" value="1"/>
</dbReference>
<dbReference type="PROSITE" id="PS51233">
    <property type="entry name" value="VWFD"/>
    <property type="match status" value="1"/>
</dbReference>
<dbReference type="Pfam" id="PF00093">
    <property type="entry name" value="VWC"/>
    <property type="match status" value="9"/>
</dbReference>
<feature type="domain" description="VWFC" evidence="6">
    <location>
        <begin position="632"/>
        <end position="694"/>
    </location>
</feature>
<feature type="domain" description="VWFC" evidence="6">
    <location>
        <begin position="1659"/>
        <end position="1716"/>
    </location>
</feature>
<dbReference type="Pfam" id="PF23334">
    <property type="entry name" value="VWC2L_2nd"/>
    <property type="match status" value="9"/>
</dbReference>
<feature type="domain" description="VWFC" evidence="6">
    <location>
        <begin position="1888"/>
        <end position="1946"/>
    </location>
</feature>
<evidence type="ECO:0000259" key="6">
    <source>
        <dbReference type="PROSITE" id="PS50184"/>
    </source>
</evidence>
<dbReference type="PANTHER" id="PTHR46698:SF6">
    <property type="entry name" value="KIELIN_CHORDIN-LIKE PROTEIN"/>
    <property type="match status" value="1"/>
</dbReference>
<feature type="domain" description="VWFC" evidence="6">
    <location>
        <begin position="933"/>
        <end position="993"/>
    </location>
</feature>
<dbReference type="SMART" id="SM00832">
    <property type="entry name" value="C8"/>
    <property type="match status" value="1"/>
</dbReference>
<dbReference type="InterPro" id="IPR001846">
    <property type="entry name" value="VWF_type-D"/>
</dbReference>
<dbReference type="PROSITE" id="PS01208">
    <property type="entry name" value="VWFC_1"/>
    <property type="match status" value="9"/>
</dbReference>
<dbReference type="InterPro" id="IPR014853">
    <property type="entry name" value="VWF/SSPO/ZAN-like_Cys-rich_dom"/>
</dbReference>
<dbReference type="STRING" id="400727.A0A2T7P3U5"/>
<dbReference type="SUPFAM" id="SSF57567">
    <property type="entry name" value="Serine protease inhibitors"/>
    <property type="match status" value="1"/>
</dbReference>
<reference evidence="8 9" key="1">
    <citation type="submission" date="2018-04" db="EMBL/GenBank/DDBJ databases">
        <title>The genome of golden apple snail Pomacea canaliculata provides insight into stress tolerance and invasive adaptation.</title>
        <authorList>
            <person name="Liu C."/>
            <person name="Liu B."/>
            <person name="Ren Y."/>
            <person name="Zhang Y."/>
            <person name="Wang H."/>
            <person name="Li S."/>
            <person name="Jiang F."/>
            <person name="Yin L."/>
            <person name="Zhang G."/>
            <person name="Qian W."/>
            <person name="Fan W."/>
        </authorList>
    </citation>
    <scope>NUCLEOTIDE SEQUENCE [LARGE SCALE GENOMIC DNA]</scope>
    <source>
        <strain evidence="8">SZHN2017</strain>
        <tissue evidence="8">Muscle</tissue>
    </source>
</reference>
<keyword evidence="5" id="KW-1015">Disulfide bond</keyword>
<evidence type="ECO:0000256" key="4">
    <source>
        <dbReference type="ARBA" id="ARBA00022737"/>
    </source>
</evidence>
<dbReference type="InterPro" id="IPR052424">
    <property type="entry name" value="Kielin_Chordin-BMP_Reg"/>
</dbReference>
<feature type="domain" description="VWFC" evidence="6">
    <location>
        <begin position="1087"/>
        <end position="1144"/>
    </location>
</feature>
<sequence>MIGHFDVGDMGRAPVWAANMFGGNAFVDKLWDDWQRKYDDGLLRYPLHRRFVPLAPFEETPDSVMDSRLQLCVEYLPLLDGAPCNRTSVTNFGYDIDGFDRHGYNQNGFDRDGYTIKGVNAEGNPDTRGIFNKYGYNKDGFGRSGYDQIGFDQHGFYVDSYNLDGYNAFGYDRSGYDRYGFDRQGYTPFDFHKNGSYKPEVVKTDLQIFDPYGYNIYGYNKFGFDRDGYDVFGFDANGLNRRICNYYHLGPVYILVKRMVEEKLKTLNEDEIRLVHRICSDMSPLPEYQMRNSWLYRQGQNDALNEIYVNHLNQHMVDLTVIPRAVSVTSDKTWLPVAPDTRLCIMTHAFTPCDLAKPPVLCPTNLCTDVTCPGHPTAVCRTSSCGQCRREWYDGVTGHLLNCTGCVDKNGEIRQEGQRWTDDLCTTCSCQDGRVICETVQCDQPACQYPVKLADQCCSSCQGCDYGGHIVPSGHAITSQDPCFQCVCQQGDVACQAVSCIDLGACRSSIVLEGDCCPVCLDCEQYADGDVWSPSPCQRCICQRGEVQCEKIQCLAVKCDHPYTQEGHCCAKCEACFFQGNVYRNGEEFQADACTLCACRDGSVQCMAQICSNVTCVNPVTPPGQCCPLCNQDCEYEGETYMHNIDFMPSYNPCLNCTCDNSRVRCRSVHCPPHGLRCSKPIPLPGQCCPTVCPKCFYEGHEHNEGESWPSLSNPCETCECRSSMTVCQPQRSCDVSCSHGVIPLGGCCSACTDCSFDGQIIPDEEKIIVPGPRCQECQCNRGNIVCREMPACSPLPCVFSHLPSGQCCPQCIGCEHQGRSYRYNDIISQTECSTCVCKEGQIMCIEKTDSCPPVQCQNPQKMPGRCCPICNGCTHYGKYYEDGQTFSSQRDPCQRCVCKEGAVTCSQLEMKCPALPCTHPGRVREHCCPRCQDCEYQRHLVRNGQRFSPPDGDGCDICRCQEGSVLCERRECPPISCLNPRTQPGQCCPVCPPCLLDGREYREGEIFHRPGDACSMCECKGGEVVCKANPCPATPCTHPATLPGECCPQCAFCLYEQRIFRNMQRFLHPDDPCRECSCQCCPSCAKLCEHEGLTYDDGETFTNPRNPCEECLCRQGRVQCKHRTCPQPLCLNPRRDGCCPTCEGCSFGDVHALDGQSFPDPRDSCHTCHCHAGEVTCQPRSCPSAPCQNPAIRDCCPTCQDCDYHGKSVASGTIFNDPRDTCRQCQCVSGNVICQSKLCSPITCQHPVMRDCCKDCSACLYRGRQYTDGQTFPDAQDPCGECTCTRGTVTCQRRPCLHVPCANPTPGPCCPECRNCLYKGRALGDGEVTDHATDPCQQCQCRGGDIHCFSKDCPRDQHCRYPVMRQCCAICTDCSYKGREYPNGVEFSDPGTACSRCQCENGDVRCQPVACPKVTCSHPVQGSCCPECSRCSYGNTQYADRQTFPHPTDECQKCRCHAGSVECSQEECSVVSCSHPVTLPGQCCPSCQAGCLYQSHRYRDGESTEQDCQVCTCLQGSVRCQPLQCLPVSCSHPVKEGCCPVCNGCLYDGRQYYNGQRLPDRTDRCKECSCRDGTFRCVQSPCPPVTCLNPAPGECCPECRDCELDGRIYRYGQNFPDPSDRCSQCVCESGSISCQRAQCDAANCQNPIMDGCGCGSCQGCSYNGLEYRNGQIFTSPTDPCQECRCQSGSVSCMARQCNSTCAHPVQTIACCPLCTDCQFEGIVRQQGLTFISEVDACQQCVCQAGTVQCQTIICPEVNCLKPIYTKHQCCPTCPVCQFLGQTFTDNALFKHPEDSCQKCTCKEGRVACSRETCVVECTHPRQDLCCPRCDMCFFEGKLYPNGQSFQPDNCRRCLCRDGNVVCEEEKCPVLNCLLTEEVPGQCCSQCKGCEYKENTYASNTSFLLPQNPCVTCACTGGLVTCMAMECYVPCDNPVPVPGQCCPVCPTCSYQGVGYKNGEDFSPSDDPCDTCHCEEGHMQCLHETCPSVANCPEENLVSPPPGQCCPSCAGFSTGCTSADIGMMTRPRLHDPCFYCECKEDFSWVCAKEQCPILTCPPDVQVTLSGQCCPSCPACYDQSEAHYYHEGQQWTSLKNPCVSCFCQDGNIICSLQECPTLSCGIEERLVSVKGQCCEVCQLSALAECFYQGRIYQPGEEWLVDECTRCQCRGGDVSCTIQNCPLPECKADEVQATSPGSCCPVCLKQPGTCVVFGDPHYRTFDGATLHFQGTCRYIMSKDCEGNNFSVEVQHDNRAAPGDVSWAQNFTVTIGNIIIDLLQNSVVMINKAVVQLPFLYEPHIFLQMMEKTVLLTTDIGLQVSWNGDSHAEVTVPGSYKRKLCGLCGNFNGFPQDDLRTSNGQITNSPAVFGNSWKAETQITETCRDAQDLDPCLSAGYRVRKIATTRCAVIKSKEFSRCHRAVSPEPYFSSCVYDMCVCMDDPKCLCDILASYAHECARANIRLEWRSHNLCAFACQEDKGFMFDECGPVCPRTCENLATPLGNLTTNCFKPCVPSCQCTADKVVHNGHCISPSKCPQIHSHTQEKS</sequence>
<evidence type="ECO:0000259" key="7">
    <source>
        <dbReference type="PROSITE" id="PS51233"/>
    </source>
</evidence>
<feature type="domain" description="VWFC" evidence="6">
    <location>
        <begin position="404"/>
        <end position="462"/>
    </location>
</feature>
<evidence type="ECO:0000256" key="1">
    <source>
        <dbReference type="ARBA" id="ARBA00004613"/>
    </source>
</evidence>
<dbReference type="Gene3D" id="2.10.70.10">
    <property type="entry name" value="Complement Module, domain 1"/>
    <property type="match status" value="10"/>
</dbReference>
<feature type="domain" description="VWFC" evidence="6">
    <location>
        <begin position="694"/>
        <end position="753"/>
    </location>
</feature>
<feature type="domain" description="VWFC" evidence="6">
    <location>
        <begin position="1258"/>
        <end position="1315"/>
    </location>
</feature>
<feature type="domain" description="VWFC" evidence="6">
    <location>
        <begin position="872"/>
        <end position="933"/>
    </location>
</feature>
<dbReference type="GO" id="GO:0030513">
    <property type="term" value="P:positive regulation of BMP signaling pathway"/>
    <property type="evidence" value="ECO:0007669"/>
    <property type="project" value="TreeGrafter"/>
</dbReference>
<evidence type="ECO:0000313" key="8">
    <source>
        <dbReference type="EMBL" id="PVD28073.1"/>
    </source>
</evidence>
<keyword evidence="9" id="KW-1185">Reference proteome</keyword>
<evidence type="ECO:0000256" key="5">
    <source>
        <dbReference type="ARBA" id="ARBA00023157"/>
    </source>
</evidence>
<feature type="domain" description="VWFC" evidence="6">
    <location>
        <begin position="2141"/>
        <end position="2201"/>
    </location>
</feature>
<dbReference type="OrthoDB" id="6132182at2759"/>
<protein>
    <recommendedName>
        <fullName evidence="10">Kielin/chordin-like protein</fullName>
    </recommendedName>
</protein>
<proteinExistence type="predicted"/>
<comment type="caution">
    <text evidence="8">The sequence shown here is derived from an EMBL/GenBank/DDBJ whole genome shotgun (WGS) entry which is preliminary data.</text>
</comment>
<dbReference type="CDD" id="cd19941">
    <property type="entry name" value="TIL"/>
    <property type="match status" value="1"/>
</dbReference>
<name>A0A2T7P3U5_POMCA</name>
<feature type="domain" description="VWFC" evidence="6">
    <location>
        <begin position="1373"/>
        <end position="1430"/>
    </location>
</feature>
<dbReference type="EMBL" id="PZQS01000006">
    <property type="protein sequence ID" value="PVD28073.1"/>
    <property type="molecule type" value="Genomic_DNA"/>
</dbReference>
<evidence type="ECO:0008006" key="10">
    <source>
        <dbReference type="Google" id="ProtNLM"/>
    </source>
</evidence>
<dbReference type="Proteomes" id="UP000245119">
    <property type="component" value="Linkage Group LG6"/>
</dbReference>
<feature type="domain" description="VWFC" evidence="6">
    <location>
        <begin position="1831"/>
        <end position="1888"/>
    </location>
</feature>
<dbReference type="PANTHER" id="PTHR46698">
    <property type="entry name" value="CROSSVEINLESS 2"/>
    <property type="match status" value="1"/>
</dbReference>
<dbReference type="PROSITE" id="PS50184">
    <property type="entry name" value="VWFC_2"/>
    <property type="match status" value="24"/>
</dbReference>
<dbReference type="InterPro" id="IPR001007">
    <property type="entry name" value="VWF_dom"/>
</dbReference>
<dbReference type="SMART" id="SM00214">
    <property type="entry name" value="VWC"/>
    <property type="match status" value="30"/>
</dbReference>
<feature type="domain" description="VWFC" evidence="6">
    <location>
        <begin position="462"/>
        <end position="521"/>
    </location>
</feature>
<feature type="domain" description="VWFC" evidence="6">
    <location>
        <begin position="753"/>
        <end position="813"/>
    </location>
</feature>